<gene>
    <name evidence="1" type="ORF">HNO88_001601</name>
</gene>
<reference evidence="1 2" key="1">
    <citation type="submission" date="2020-08" db="EMBL/GenBank/DDBJ databases">
        <title>Functional genomics of gut bacteria from endangered species of beetles.</title>
        <authorList>
            <person name="Carlos-Shanley C."/>
        </authorList>
    </citation>
    <scope>NUCLEOTIDE SEQUENCE [LARGE SCALE GENOMIC DNA]</scope>
    <source>
        <strain evidence="1 2">S00245</strain>
    </source>
</reference>
<evidence type="ECO:0000313" key="2">
    <source>
        <dbReference type="Proteomes" id="UP000555448"/>
    </source>
</evidence>
<proteinExistence type="predicted"/>
<keyword evidence="2" id="KW-1185">Reference proteome</keyword>
<evidence type="ECO:0000313" key="1">
    <source>
        <dbReference type="EMBL" id="MBB4858282.1"/>
    </source>
</evidence>
<comment type="caution">
    <text evidence="1">The sequence shown here is derived from an EMBL/GenBank/DDBJ whole genome shotgun (WGS) entry which is preliminary data.</text>
</comment>
<dbReference type="RefSeq" id="WP_184243813.1">
    <property type="nucleotide sequence ID" value="NZ_JACHLR010000005.1"/>
</dbReference>
<dbReference type="EMBL" id="JACHLR010000005">
    <property type="protein sequence ID" value="MBB4858282.1"/>
    <property type="molecule type" value="Genomic_DNA"/>
</dbReference>
<organism evidence="1 2">
    <name type="scientific">Novosphingobium chloroacetimidivorans</name>
    <dbReference type="NCBI Taxonomy" id="1428314"/>
    <lineage>
        <taxon>Bacteria</taxon>
        <taxon>Pseudomonadati</taxon>
        <taxon>Pseudomonadota</taxon>
        <taxon>Alphaproteobacteria</taxon>
        <taxon>Sphingomonadales</taxon>
        <taxon>Sphingomonadaceae</taxon>
        <taxon>Novosphingobium</taxon>
    </lineage>
</organism>
<accession>A0A7W7K8N3</accession>
<dbReference type="AlphaFoldDB" id="A0A7W7K8N3"/>
<sequence>MHGFPRRPNAMSLNKIVADAIEANEAAGVIDRHNAINAAMPQILADEELTEMCVRSHLSKVIASNVKKRRRERGKTTLEQNNLFGLMDAHPIGDSEGFIKRTEALTRAEFREIIRIRQDQVTADLTYLKRLRDAELETRAVWDRHPDWTWGQVEAEYSRQHAKAA</sequence>
<protein>
    <submittedName>
        <fullName evidence="1">Uncharacterized protein</fullName>
    </submittedName>
</protein>
<name>A0A7W7K8N3_9SPHN</name>
<dbReference type="Proteomes" id="UP000555448">
    <property type="component" value="Unassembled WGS sequence"/>
</dbReference>